<evidence type="ECO:0000259" key="4">
    <source>
        <dbReference type="Pfam" id="PF00135"/>
    </source>
</evidence>
<dbReference type="SMR" id="M2R4P3"/>
<keyword evidence="2 3" id="KW-0378">Hydrolase</keyword>
<keyword evidence="6" id="KW-1185">Reference proteome</keyword>
<dbReference type="PROSITE" id="PS00122">
    <property type="entry name" value="CARBOXYLESTERASE_B_1"/>
    <property type="match status" value="1"/>
</dbReference>
<sequence length="541" mass="59353">MPPPLRAINDPPTVDLDNGTFIGTTDGVSNKYLGIPFALPPTGSLRFRLPVPNNQYNGTHNATQFGMDCPQQRSAGDNALDDMITTDLALMLGLDKAEPRPEGEDCLTINVWTPADAQPGANLSVLVWIFGGGFEVGSPADYDGGKIVNRSIELDQPVIYVSMNYRVTAFGFLASEEVKEAGVGNIGLWDQREALRWIQNYIHAFGGDPSKVTIWGESAGGISVALQMLTNGGDTQGLFRAAVMASGSPIPVGDISNGQIYYDELVRLTGCTGSSDTLECLRRVPYDRLKQAVDMSPGIMSPQSLNLAWLPRADGKFLVEAPQQLVLKGSVARIPFITGDCDDEGTIFSIIPSTTPERVETSKQFETWFTNTYMPTVPEDQLTQVYQVYPDDPSQGSPFGTGNTTFPFPYQFKRMAAIQGDLVFQAPRRFFLEEVSNKQNAWAYLDQRFKSTFLIGPIIGAFHGSDLGDFYSSGILADYLINFVNHLDPKNQTGVDWPRYNSSSPSLLTLSGRHDSISITSDNFRAEEMKLLTNLSLKYPL</sequence>
<dbReference type="GO" id="GO:0016787">
    <property type="term" value="F:hydrolase activity"/>
    <property type="evidence" value="ECO:0007669"/>
    <property type="project" value="UniProtKB-KW"/>
</dbReference>
<reference evidence="5 6" key="1">
    <citation type="journal article" date="2012" name="Proc. Natl. Acad. Sci. U.S.A.">
        <title>Comparative genomics of Ceriporiopsis subvermispora and Phanerochaete chrysosporium provide insight into selective ligninolysis.</title>
        <authorList>
            <person name="Fernandez-Fueyo E."/>
            <person name="Ruiz-Duenas F.J."/>
            <person name="Ferreira P."/>
            <person name="Floudas D."/>
            <person name="Hibbett D.S."/>
            <person name="Canessa P."/>
            <person name="Larrondo L.F."/>
            <person name="James T.Y."/>
            <person name="Seelenfreund D."/>
            <person name="Lobos S."/>
            <person name="Polanco R."/>
            <person name="Tello M."/>
            <person name="Honda Y."/>
            <person name="Watanabe T."/>
            <person name="Watanabe T."/>
            <person name="Ryu J.S."/>
            <person name="Kubicek C.P."/>
            <person name="Schmoll M."/>
            <person name="Gaskell J."/>
            <person name="Hammel K.E."/>
            <person name="St John F.J."/>
            <person name="Vanden Wymelenberg A."/>
            <person name="Sabat G."/>
            <person name="Splinter BonDurant S."/>
            <person name="Syed K."/>
            <person name="Yadav J.S."/>
            <person name="Doddapaneni H."/>
            <person name="Subramanian V."/>
            <person name="Lavin J.L."/>
            <person name="Oguiza J.A."/>
            <person name="Perez G."/>
            <person name="Pisabarro A.G."/>
            <person name="Ramirez L."/>
            <person name="Santoyo F."/>
            <person name="Master E."/>
            <person name="Coutinho P.M."/>
            <person name="Henrissat B."/>
            <person name="Lombard V."/>
            <person name="Magnuson J.K."/>
            <person name="Kuees U."/>
            <person name="Hori C."/>
            <person name="Igarashi K."/>
            <person name="Samejima M."/>
            <person name="Held B.W."/>
            <person name="Barry K.W."/>
            <person name="LaButti K.M."/>
            <person name="Lapidus A."/>
            <person name="Lindquist E.A."/>
            <person name="Lucas S.M."/>
            <person name="Riley R."/>
            <person name="Salamov A.A."/>
            <person name="Hoffmeister D."/>
            <person name="Schwenk D."/>
            <person name="Hadar Y."/>
            <person name="Yarden O."/>
            <person name="de Vries R.P."/>
            <person name="Wiebenga A."/>
            <person name="Stenlid J."/>
            <person name="Eastwood D."/>
            <person name="Grigoriev I.V."/>
            <person name="Berka R.M."/>
            <person name="Blanchette R.A."/>
            <person name="Kersten P."/>
            <person name="Martinez A.T."/>
            <person name="Vicuna R."/>
            <person name="Cullen D."/>
        </authorList>
    </citation>
    <scope>NUCLEOTIDE SEQUENCE [LARGE SCALE GENOMIC DNA]</scope>
    <source>
        <strain evidence="5 6">B</strain>
    </source>
</reference>
<dbReference type="InterPro" id="IPR002018">
    <property type="entry name" value="CarbesteraseB"/>
</dbReference>
<dbReference type="OrthoDB" id="408631at2759"/>
<evidence type="ECO:0000256" key="1">
    <source>
        <dbReference type="ARBA" id="ARBA00005964"/>
    </source>
</evidence>
<gene>
    <name evidence="5" type="ORF">CERSUDRAFT_111844</name>
</gene>
<evidence type="ECO:0000256" key="3">
    <source>
        <dbReference type="RuleBase" id="RU361235"/>
    </source>
</evidence>
<dbReference type="InterPro" id="IPR019826">
    <property type="entry name" value="Carboxylesterase_B_AS"/>
</dbReference>
<evidence type="ECO:0000313" key="5">
    <source>
        <dbReference type="EMBL" id="EMD39520.1"/>
    </source>
</evidence>
<dbReference type="PANTHER" id="PTHR11559">
    <property type="entry name" value="CARBOXYLESTERASE"/>
    <property type="match status" value="1"/>
</dbReference>
<feature type="domain" description="Carboxylesterase type B" evidence="4">
    <location>
        <begin position="11"/>
        <end position="514"/>
    </location>
</feature>
<comment type="similarity">
    <text evidence="1 3">Belongs to the type-B carboxylesterase/lipase family.</text>
</comment>
<dbReference type="PROSITE" id="PS00941">
    <property type="entry name" value="CARBOXYLESTERASE_B_2"/>
    <property type="match status" value="1"/>
</dbReference>
<dbReference type="Gene3D" id="3.40.50.1820">
    <property type="entry name" value="alpha/beta hydrolase"/>
    <property type="match status" value="1"/>
</dbReference>
<proteinExistence type="inferred from homology"/>
<dbReference type="InterPro" id="IPR019819">
    <property type="entry name" value="Carboxylesterase_B_CS"/>
</dbReference>
<dbReference type="SUPFAM" id="SSF53474">
    <property type="entry name" value="alpha/beta-Hydrolases"/>
    <property type="match status" value="1"/>
</dbReference>
<dbReference type="Pfam" id="PF00135">
    <property type="entry name" value="COesterase"/>
    <property type="match status" value="1"/>
</dbReference>
<dbReference type="InterPro" id="IPR050309">
    <property type="entry name" value="Type-B_Carboxylest/Lipase"/>
</dbReference>
<dbReference type="EC" id="3.1.1.-" evidence="3"/>
<dbReference type="Proteomes" id="UP000016930">
    <property type="component" value="Unassembled WGS sequence"/>
</dbReference>
<dbReference type="STRING" id="914234.M2R4P3"/>
<dbReference type="InterPro" id="IPR029058">
    <property type="entry name" value="AB_hydrolase_fold"/>
</dbReference>
<evidence type="ECO:0000313" key="6">
    <source>
        <dbReference type="Proteomes" id="UP000016930"/>
    </source>
</evidence>
<dbReference type="AlphaFoldDB" id="M2R4P3"/>
<dbReference type="HOGENOM" id="CLU_006586_10_6_1"/>
<organism evidence="5 6">
    <name type="scientific">Ceriporiopsis subvermispora (strain B)</name>
    <name type="common">White-rot fungus</name>
    <name type="synonym">Gelatoporia subvermispora</name>
    <dbReference type="NCBI Taxonomy" id="914234"/>
    <lineage>
        <taxon>Eukaryota</taxon>
        <taxon>Fungi</taxon>
        <taxon>Dikarya</taxon>
        <taxon>Basidiomycota</taxon>
        <taxon>Agaricomycotina</taxon>
        <taxon>Agaricomycetes</taxon>
        <taxon>Polyporales</taxon>
        <taxon>Gelatoporiaceae</taxon>
        <taxon>Gelatoporia</taxon>
    </lineage>
</organism>
<name>M2R4P3_CERS8</name>
<dbReference type="EMBL" id="KB445793">
    <property type="protein sequence ID" value="EMD39520.1"/>
    <property type="molecule type" value="Genomic_DNA"/>
</dbReference>
<protein>
    <recommendedName>
        <fullName evidence="3">Carboxylic ester hydrolase</fullName>
        <ecNumber evidence="3">3.1.1.-</ecNumber>
    </recommendedName>
</protein>
<accession>M2R4P3</accession>
<dbReference type="ESTHER" id="cers8-m2r4p3">
    <property type="family name" value="Fungal_carboxylesterase_lipase"/>
</dbReference>
<evidence type="ECO:0000256" key="2">
    <source>
        <dbReference type="ARBA" id="ARBA00022801"/>
    </source>
</evidence>